<gene>
    <name evidence="2" type="ORF">GCM10007173_19750</name>
</gene>
<accession>A0ABQ2DK76</accession>
<protein>
    <submittedName>
        <fullName evidence="2">Uncharacterized protein</fullName>
    </submittedName>
</protein>
<name>A0ABQ2DK76_9MICC</name>
<comment type="caution">
    <text evidence="2">The sequence shown here is derived from an EMBL/GenBank/DDBJ whole genome shotgun (WGS) entry which is preliminary data.</text>
</comment>
<feature type="region of interest" description="Disordered" evidence="1">
    <location>
        <begin position="1"/>
        <end position="94"/>
    </location>
</feature>
<keyword evidence="3" id="KW-1185">Reference proteome</keyword>
<dbReference type="GeneID" id="303304336"/>
<dbReference type="RefSeq" id="WP_188685423.1">
    <property type="nucleotide sequence ID" value="NZ_BMKX01000004.1"/>
</dbReference>
<proteinExistence type="predicted"/>
<feature type="compositionally biased region" description="Polar residues" evidence="1">
    <location>
        <begin position="1"/>
        <end position="24"/>
    </location>
</feature>
<organism evidence="2 3">
    <name type="scientific">Glutamicibacter ardleyensis</name>
    <dbReference type="NCBI Taxonomy" id="225894"/>
    <lineage>
        <taxon>Bacteria</taxon>
        <taxon>Bacillati</taxon>
        <taxon>Actinomycetota</taxon>
        <taxon>Actinomycetes</taxon>
        <taxon>Micrococcales</taxon>
        <taxon>Micrococcaceae</taxon>
        <taxon>Glutamicibacter</taxon>
    </lineage>
</organism>
<sequence>MSEQDANKQFGNFDNTDNQETKQPGTRGDSDGSEDISRPTDIQQSYGAEEPNSDNLPLNGADESEMSEGATDIQQSYGDDDTNSDRANQENNDS</sequence>
<reference evidence="3" key="1">
    <citation type="journal article" date="2019" name="Int. J. Syst. Evol. Microbiol.">
        <title>The Global Catalogue of Microorganisms (GCM) 10K type strain sequencing project: providing services to taxonomists for standard genome sequencing and annotation.</title>
        <authorList>
            <consortium name="The Broad Institute Genomics Platform"/>
            <consortium name="The Broad Institute Genome Sequencing Center for Infectious Disease"/>
            <person name="Wu L."/>
            <person name="Ma J."/>
        </authorList>
    </citation>
    <scope>NUCLEOTIDE SEQUENCE [LARGE SCALE GENOMIC DNA]</scope>
    <source>
        <strain evidence="3">CGMCC 1.3685</strain>
    </source>
</reference>
<evidence type="ECO:0000256" key="1">
    <source>
        <dbReference type="SAM" id="MobiDB-lite"/>
    </source>
</evidence>
<evidence type="ECO:0000313" key="2">
    <source>
        <dbReference type="EMBL" id="GGJ61028.1"/>
    </source>
</evidence>
<dbReference type="Proteomes" id="UP000606115">
    <property type="component" value="Unassembled WGS sequence"/>
</dbReference>
<evidence type="ECO:0000313" key="3">
    <source>
        <dbReference type="Proteomes" id="UP000606115"/>
    </source>
</evidence>
<dbReference type="EMBL" id="BMKX01000004">
    <property type="protein sequence ID" value="GGJ61028.1"/>
    <property type="molecule type" value="Genomic_DNA"/>
</dbReference>